<reference evidence="2 3" key="1">
    <citation type="submission" date="2021-03" db="EMBL/GenBank/DDBJ databases">
        <title>novel species in genus Cellulomonas.</title>
        <authorList>
            <person name="Zhang G."/>
        </authorList>
    </citation>
    <scope>NUCLEOTIDE SEQUENCE [LARGE SCALE GENOMIC DNA]</scope>
    <source>
        <strain evidence="3">zg-ZUI188</strain>
    </source>
</reference>
<dbReference type="Gene3D" id="3.40.630.10">
    <property type="entry name" value="Zn peptidases"/>
    <property type="match status" value="1"/>
</dbReference>
<dbReference type="RefSeq" id="WP_208289542.1">
    <property type="nucleotide sequence ID" value="NZ_CP074404.1"/>
</dbReference>
<dbReference type="EMBL" id="JAGFBM010000004">
    <property type="protein sequence ID" value="MBO3084960.1"/>
    <property type="molecule type" value="Genomic_DNA"/>
</dbReference>
<dbReference type="SUPFAM" id="SSF53187">
    <property type="entry name" value="Zn-dependent exopeptidases"/>
    <property type="match status" value="1"/>
</dbReference>
<dbReference type="InterPro" id="IPR036264">
    <property type="entry name" value="Bact_exopeptidase_dim_dom"/>
</dbReference>
<feature type="domain" description="Peptidase M20 dimerisation" evidence="1">
    <location>
        <begin position="196"/>
        <end position="286"/>
    </location>
</feature>
<protein>
    <submittedName>
        <fullName evidence="2">Amidohydrolase</fullName>
    </submittedName>
</protein>
<sequence>MTVSDTLASLRADAAAQLPSLVELRRALHRTPEIGLELPATQRLVLDALAPLELEVRTGTGLSSVVAVLRGGRPGPAVLLRGDMDALPVTEDTGEAFASQRPGVMHACGHDLHVAGLVGAARLLHARRDQMAGDVVLMFQPGEEGDHGARLMIEEGVLDAAGSRVVAAYALHVVSSMLPAGIVSTKAGTMLAAADSVVVTVHGRGGHGSMPHLAADPVPVAAEIVLALQAMVTRQFDVFDPVVVTVGRIAAGTTNNVIASTAVLEATIRTFSDAAHAVVAERIERVVHGITQAHGLTATVDYERGYPVTSNTASEVDRAEGLVRGLFGEQAFVTAAQPLSGAEDFSYVLQQVPGAYLGLGATPVGEDPATAAYNHSAQARFAEESLAVGPAILAALVLDRLAQGA</sequence>
<name>A0ABS3SGT3_9CELL</name>
<dbReference type="Pfam" id="PF01546">
    <property type="entry name" value="Peptidase_M20"/>
    <property type="match status" value="1"/>
</dbReference>
<dbReference type="InterPro" id="IPR002933">
    <property type="entry name" value="Peptidase_M20"/>
</dbReference>
<gene>
    <name evidence="2" type="ORF">J4035_09935</name>
</gene>
<comment type="caution">
    <text evidence="2">The sequence shown here is derived from an EMBL/GenBank/DDBJ whole genome shotgun (WGS) entry which is preliminary data.</text>
</comment>
<dbReference type="PANTHER" id="PTHR11014">
    <property type="entry name" value="PEPTIDASE M20 FAMILY MEMBER"/>
    <property type="match status" value="1"/>
</dbReference>
<dbReference type="CDD" id="cd03886">
    <property type="entry name" value="M20_Acy1"/>
    <property type="match status" value="1"/>
</dbReference>
<evidence type="ECO:0000313" key="3">
    <source>
        <dbReference type="Proteomes" id="UP000678317"/>
    </source>
</evidence>
<dbReference type="Proteomes" id="UP000678317">
    <property type="component" value="Unassembled WGS sequence"/>
</dbReference>
<dbReference type="InterPro" id="IPR011650">
    <property type="entry name" value="Peptidase_M20_dimer"/>
</dbReference>
<dbReference type="InterPro" id="IPR017439">
    <property type="entry name" value="Amidohydrolase"/>
</dbReference>
<dbReference type="Pfam" id="PF07687">
    <property type="entry name" value="M20_dimer"/>
    <property type="match status" value="1"/>
</dbReference>
<dbReference type="SUPFAM" id="SSF55031">
    <property type="entry name" value="Bacterial exopeptidase dimerisation domain"/>
    <property type="match status" value="1"/>
</dbReference>
<evidence type="ECO:0000259" key="1">
    <source>
        <dbReference type="Pfam" id="PF07687"/>
    </source>
</evidence>
<keyword evidence="3" id="KW-1185">Reference proteome</keyword>
<dbReference type="PANTHER" id="PTHR11014:SF63">
    <property type="entry name" value="METALLOPEPTIDASE, PUTATIVE (AFU_ORTHOLOGUE AFUA_6G09600)-RELATED"/>
    <property type="match status" value="1"/>
</dbReference>
<proteinExistence type="predicted"/>
<dbReference type="PIRSF" id="PIRSF005962">
    <property type="entry name" value="Pept_M20D_amidohydro"/>
    <property type="match status" value="1"/>
</dbReference>
<dbReference type="NCBIfam" id="TIGR01891">
    <property type="entry name" value="amidohydrolases"/>
    <property type="match status" value="1"/>
</dbReference>
<evidence type="ECO:0000313" key="2">
    <source>
        <dbReference type="EMBL" id="MBO3084960.1"/>
    </source>
</evidence>
<organism evidence="2 3">
    <name type="scientific">Cellulomonas fengjieae</name>
    <dbReference type="NCBI Taxonomy" id="2819978"/>
    <lineage>
        <taxon>Bacteria</taxon>
        <taxon>Bacillati</taxon>
        <taxon>Actinomycetota</taxon>
        <taxon>Actinomycetes</taxon>
        <taxon>Micrococcales</taxon>
        <taxon>Cellulomonadaceae</taxon>
        <taxon>Cellulomonas</taxon>
    </lineage>
</organism>
<accession>A0ABS3SGT3</accession>
<dbReference type="Gene3D" id="3.30.70.360">
    <property type="match status" value="1"/>
</dbReference>